<dbReference type="Proteomes" id="UP000629365">
    <property type="component" value="Unassembled WGS sequence"/>
</dbReference>
<dbReference type="SMART" id="SM00382">
    <property type="entry name" value="AAA"/>
    <property type="match status" value="1"/>
</dbReference>
<evidence type="ECO:0000256" key="7">
    <source>
        <dbReference type="SAM" id="MobiDB-lite"/>
    </source>
</evidence>
<dbReference type="Gene3D" id="1.20.1560.10">
    <property type="entry name" value="ABC transporter type 1, transmembrane domain"/>
    <property type="match status" value="1"/>
</dbReference>
<gene>
    <name evidence="11" type="ORF">GCM10007269_14160</name>
</gene>
<dbReference type="InterPro" id="IPR003439">
    <property type="entry name" value="ABC_transporter-like_ATP-bd"/>
</dbReference>
<dbReference type="EMBL" id="BMCM01000002">
    <property type="protein sequence ID" value="GGD72198.1"/>
    <property type="molecule type" value="Genomic_DNA"/>
</dbReference>
<keyword evidence="6 8" id="KW-0472">Membrane</keyword>
<evidence type="ECO:0000256" key="2">
    <source>
        <dbReference type="ARBA" id="ARBA00022692"/>
    </source>
</evidence>
<feature type="domain" description="ABC transmembrane type-1" evidence="10">
    <location>
        <begin position="39"/>
        <end position="315"/>
    </location>
</feature>
<name>A0ABQ1RN94_9MICO</name>
<keyword evidence="3" id="KW-0547">Nucleotide-binding</keyword>
<proteinExistence type="predicted"/>
<comment type="caution">
    <text evidence="11">The sequence shown here is derived from an EMBL/GenBank/DDBJ whole genome shotgun (WGS) entry which is preliminary data.</text>
</comment>
<protein>
    <submittedName>
        <fullName evidence="11">ABC transporter ATP-binding protein</fullName>
    </submittedName>
</protein>
<keyword evidence="4 11" id="KW-0067">ATP-binding</keyword>
<dbReference type="InterPro" id="IPR003593">
    <property type="entry name" value="AAA+_ATPase"/>
</dbReference>
<dbReference type="SUPFAM" id="SSF52540">
    <property type="entry name" value="P-loop containing nucleoside triphosphate hydrolases"/>
    <property type="match status" value="1"/>
</dbReference>
<feature type="compositionally biased region" description="Basic and acidic residues" evidence="7">
    <location>
        <begin position="598"/>
        <end position="607"/>
    </location>
</feature>
<evidence type="ECO:0000256" key="1">
    <source>
        <dbReference type="ARBA" id="ARBA00004651"/>
    </source>
</evidence>
<feature type="transmembrane region" description="Helical" evidence="8">
    <location>
        <begin position="21"/>
        <end position="50"/>
    </location>
</feature>
<organism evidence="11 12">
    <name type="scientific">Microbacterium murale</name>
    <dbReference type="NCBI Taxonomy" id="1081040"/>
    <lineage>
        <taxon>Bacteria</taxon>
        <taxon>Bacillati</taxon>
        <taxon>Actinomycetota</taxon>
        <taxon>Actinomycetes</taxon>
        <taxon>Micrococcales</taxon>
        <taxon>Microbacteriaceae</taxon>
        <taxon>Microbacterium</taxon>
    </lineage>
</organism>
<keyword evidence="2 8" id="KW-0812">Transmembrane</keyword>
<dbReference type="Pfam" id="PF00005">
    <property type="entry name" value="ABC_tran"/>
    <property type="match status" value="1"/>
</dbReference>
<dbReference type="PROSITE" id="PS00211">
    <property type="entry name" value="ABC_TRANSPORTER_1"/>
    <property type="match status" value="1"/>
</dbReference>
<dbReference type="PROSITE" id="PS50929">
    <property type="entry name" value="ABC_TM1F"/>
    <property type="match status" value="1"/>
</dbReference>
<evidence type="ECO:0000256" key="3">
    <source>
        <dbReference type="ARBA" id="ARBA00022741"/>
    </source>
</evidence>
<feature type="region of interest" description="Disordered" evidence="7">
    <location>
        <begin position="598"/>
        <end position="617"/>
    </location>
</feature>
<dbReference type="InterPro" id="IPR011527">
    <property type="entry name" value="ABC1_TM_dom"/>
</dbReference>
<feature type="transmembrane region" description="Helical" evidence="8">
    <location>
        <begin position="130"/>
        <end position="153"/>
    </location>
</feature>
<dbReference type="SUPFAM" id="SSF90123">
    <property type="entry name" value="ABC transporter transmembrane region"/>
    <property type="match status" value="1"/>
</dbReference>
<keyword evidence="5 8" id="KW-1133">Transmembrane helix</keyword>
<evidence type="ECO:0000256" key="5">
    <source>
        <dbReference type="ARBA" id="ARBA00022989"/>
    </source>
</evidence>
<feature type="transmembrane region" description="Helical" evidence="8">
    <location>
        <begin position="70"/>
        <end position="94"/>
    </location>
</feature>
<feature type="domain" description="ABC transporter" evidence="9">
    <location>
        <begin position="354"/>
        <end position="589"/>
    </location>
</feature>
<dbReference type="PANTHER" id="PTHR24221">
    <property type="entry name" value="ATP-BINDING CASSETTE SUB-FAMILY B"/>
    <property type="match status" value="1"/>
</dbReference>
<feature type="transmembrane region" description="Helical" evidence="8">
    <location>
        <begin position="159"/>
        <end position="188"/>
    </location>
</feature>
<comment type="subcellular location">
    <subcellularLocation>
        <location evidence="1">Cell membrane</location>
        <topology evidence="1">Multi-pass membrane protein</topology>
    </subcellularLocation>
</comment>
<reference evidence="12" key="1">
    <citation type="journal article" date="2019" name="Int. J. Syst. Evol. Microbiol.">
        <title>The Global Catalogue of Microorganisms (GCM) 10K type strain sequencing project: providing services to taxonomists for standard genome sequencing and annotation.</title>
        <authorList>
            <consortium name="The Broad Institute Genomics Platform"/>
            <consortium name="The Broad Institute Genome Sequencing Center for Infectious Disease"/>
            <person name="Wu L."/>
            <person name="Ma J."/>
        </authorList>
    </citation>
    <scope>NUCLEOTIDE SEQUENCE [LARGE SCALE GENOMIC DNA]</scope>
    <source>
        <strain evidence="12">CCM 7640</strain>
    </source>
</reference>
<evidence type="ECO:0000256" key="8">
    <source>
        <dbReference type="SAM" id="Phobius"/>
    </source>
</evidence>
<sequence>MKANWALYREVLRVLPRSAGQFLSVYAAVMGVLALMDGLALGLLAVVIAPLVSNSPLVLPIVGRLEGAQILWPLSIVCGLIVLKGILTLTLQWFATRRFARYELELGVRVFDGYIRAPWVERLRRNSSDLVRITDSSVSTTISGFLLPGASLIGEFMSFFSLILVLAIAQPFVGLVTIVYLGVIALLLQLQISRRSKQAGLVALRYSLRSSRLITEMIGALKEVTLRGSAADVAGVVRENRAHATRARANSQFLAQVPRHIMDVALIGGIVLVGGAGFVTGGNVQGAIASIALFGLAGFRLAPSLVRFQGVLQQLNVSTPHARAVLDEVRNSDRYMEAARVGDTSVLPEAPKSLRFRDVSFRYSPEAPDAVRGVSLEIPFGSQVAFVGASGAGKSTMVDLLLGLIEPTSGAISVDDVPLHGVVNAWRSQISYVPQDVSLFDSTVAQNVALSWRKDFDRDRVRSALDQAQLLTLIDARDGGIDGRIGERGLALSGGQRQRLGIARALYTEPRVLVMDEATSALDTATEAAVTNAIERLRGRVTTITVAHRLSTIRNADRIFFMRDGDVAASGTFEEVVAAESEFALQAALAGLVDLDSAERTSPDEPRILPVEEDDVK</sequence>
<dbReference type="PANTHER" id="PTHR24221:SF590">
    <property type="entry name" value="COMPONENT LINKED WITH THE ASSEMBLY OF CYTOCHROME' TRANSPORT TRANSMEMBRANE ATP-BINDING PROTEIN ABC TRANSPORTER CYDD-RELATED"/>
    <property type="match status" value="1"/>
</dbReference>
<keyword evidence="12" id="KW-1185">Reference proteome</keyword>
<dbReference type="Gene3D" id="3.40.50.300">
    <property type="entry name" value="P-loop containing nucleotide triphosphate hydrolases"/>
    <property type="match status" value="1"/>
</dbReference>
<evidence type="ECO:0000256" key="4">
    <source>
        <dbReference type="ARBA" id="ARBA00022840"/>
    </source>
</evidence>
<evidence type="ECO:0000313" key="12">
    <source>
        <dbReference type="Proteomes" id="UP000629365"/>
    </source>
</evidence>
<dbReference type="PROSITE" id="PS50893">
    <property type="entry name" value="ABC_TRANSPORTER_2"/>
    <property type="match status" value="1"/>
</dbReference>
<accession>A0ABQ1RN94</accession>
<evidence type="ECO:0000313" key="11">
    <source>
        <dbReference type="EMBL" id="GGD72198.1"/>
    </source>
</evidence>
<dbReference type="InterPro" id="IPR036640">
    <property type="entry name" value="ABC1_TM_sf"/>
</dbReference>
<evidence type="ECO:0000259" key="9">
    <source>
        <dbReference type="PROSITE" id="PS50893"/>
    </source>
</evidence>
<evidence type="ECO:0000259" key="10">
    <source>
        <dbReference type="PROSITE" id="PS50929"/>
    </source>
</evidence>
<evidence type="ECO:0000256" key="6">
    <source>
        <dbReference type="ARBA" id="ARBA00023136"/>
    </source>
</evidence>
<dbReference type="InterPro" id="IPR027417">
    <property type="entry name" value="P-loop_NTPase"/>
</dbReference>
<feature type="transmembrane region" description="Helical" evidence="8">
    <location>
        <begin position="261"/>
        <end position="281"/>
    </location>
</feature>
<dbReference type="GO" id="GO:0005524">
    <property type="term" value="F:ATP binding"/>
    <property type="evidence" value="ECO:0007669"/>
    <property type="project" value="UniProtKB-KW"/>
</dbReference>
<dbReference type="InterPro" id="IPR039421">
    <property type="entry name" value="Type_1_exporter"/>
</dbReference>
<dbReference type="InterPro" id="IPR017871">
    <property type="entry name" value="ABC_transporter-like_CS"/>
</dbReference>